<dbReference type="GO" id="GO:0051262">
    <property type="term" value="P:protein tetramerization"/>
    <property type="evidence" value="ECO:0007669"/>
    <property type="project" value="InterPro"/>
</dbReference>
<accession>A0A1I2D2G0</accession>
<dbReference type="GO" id="GO:0051082">
    <property type="term" value="F:unfolded protein binding"/>
    <property type="evidence" value="ECO:0007669"/>
    <property type="project" value="InterPro"/>
</dbReference>
<name>A0A1I2D2G0_9BACT</name>
<evidence type="ECO:0000256" key="4">
    <source>
        <dbReference type="ARBA" id="ARBA00023010"/>
    </source>
</evidence>
<dbReference type="Pfam" id="PF02556">
    <property type="entry name" value="SecB"/>
    <property type="match status" value="1"/>
</dbReference>
<dbReference type="RefSeq" id="WP_010527743.1">
    <property type="nucleotide sequence ID" value="NZ_AFSL01000060.1"/>
</dbReference>
<dbReference type="Proteomes" id="UP000181976">
    <property type="component" value="Unassembled WGS sequence"/>
</dbReference>
<dbReference type="AlphaFoldDB" id="A0A1I2D2G0"/>
<dbReference type="eggNOG" id="ENOG50331MI">
    <property type="taxonomic scope" value="Bacteria"/>
</dbReference>
<proteinExistence type="inferred from homology"/>
<evidence type="ECO:0000313" key="5">
    <source>
        <dbReference type="EMBL" id="SFE74737.1"/>
    </source>
</evidence>
<dbReference type="InParanoid" id="A0A1I2D2G0"/>
<protein>
    <submittedName>
        <fullName evidence="5">Preprotein translocase subunit SecB</fullName>
    </submittedName>
</protein>
<comment type="similarity">
    <text evidence="1">Belongs to the SecB family.</text>
</comment>
<keyword evidence="4" id="KW-0811">Translocation</keyword>
<evidence type="ECO:0000256" key="3">
    <source>
        <dbReference type="ARBA" id="ARBA00022927"/>
    </source>
</evidence>
<sequence length="151" mass="17270">MLAKPSEIQLKNFAVLQSHYKFTPLKKLHKNIYELIDGYQIDIDFAHQAKKKGEIQVFTKISVNNTEAPLPGYSLFIEGSGIFLINEVDRIERSVKDNLKYYSTVSIMIGYLRNSLSNMTASAPLGPYILPPIDLKDLFRKKNEQAKSFKK</sequence>
<dbReference type="Gene3D" id="3.10.420.10">
    <property type="entry name" value="SecB-like"/>
    <property type="match status" value="1"/>
</dbReference>
<organism evidence="5 6">
    <name type="scientific">Thermophagus xiamenensis</name>
    <dbReference type="NCBI Taxonomy" id="385682"/>
    <lineage>
        <taxon>Bacteria</taxon>
        <taxon>Pseudomonadati</taxon>
        <taxon>Bacteroidota</taxon>
        <taxon>Bacteroidia</taxon>
        <taxon>Marinilabiliales</taxon>
        <taxon>Marinilabiliaceae</taxon>
        <taxon>Thermophagus</taxon>
    </lineage>
</organism>
<dbReference type="InterPro" id="IPR003708">
    <property type="entry name" value="SecB"/>
</dbReference>
<keyword evidence="3" id="KW-0653">Protein transport</keyword>
<keyword evidence="2" id="KW-0813">Transport</keyword>
<dbReference type="SUPFAM" id="SSF54611">
    <property type="entry name" value="SecB-like"/>
    <property type="match status" value="1"/>
</dbReference>
<evidence type="ECO:0000256" key="2">
    <source>
        <dbReference type="ARBA" id="ARBA00022448"/>
    </source>
</evidence>
<keyword evidence="6" id="KW-1185">Reference proteome</keyword>
<reference evidence="5 6" key="1">
    <citation type="submission" date="2016-10" db="EMBL/GenBank/DDBJ databases">
        <authorList>
            <person name="de Groot N.N."/>
        </authorList>
    </citation>
    <scope>NUCLEOTIDE SEQUENCE [LARGE SCALE GENOMIC DNA]</scope>
    <source>
        <strain evidence="5 6">DSM 19012</strain>
    </source>
</reference>
<dbReference type="InterPro" id="IPR035958">
    <property type="entry name" value="SecB-like_sf"/>
</dbReference>
<evidence type="ECO:0000313" key="6">
    <source>
        <dbReference type="Proteomes" id="UP000181976"/>
    </source>
</evidence>
<evidence type="ECO:0000256" key="1">
    <source>
        <dbReference type="ARBA" id="ARBA00009990"/>
    </source>
</evidence>
<gene>
    <name evidence="5" type="ORF">SAMN05444380_11791</name>
</gene>
<dbReference type="OrthoDB" id="824454at2"/>
<dbReference type="EMBL" id="FONA01000017">
    <property type="protein sequence ID" value="SFE74737.1"/>
    <property type="molecule type" value="Genomic_DNA"/>
</dbReference>
<dbReference type="GO" id="GO:0015031">
    <property type="term" value="P:protein transport"/>
    <property type="evidence" value="ECO:0007669"/>
    <property type="project" value="UniProtKB-KW"/>
</dbReference>